<evidence type="ECO:0000256" key="1">
    <source>
        <dbReference type="SAM" id="MobiDB-lite"/>
    </source>
</evidence>
<keyword evidence="3" id="KW-1185">Reference proteome</keyword>
<comment type="caution">
    <text evidence="2">The sequence shown here is derived from an EMBL/GenBank/DDBJ whole genome shotgun (WGS) entry which is preliminary data.</text>
</comment>
<organism evidence="2 3">
    <name type="scientific">Geomicrobium sediminis</name>
    <dbReference type="NCBI Taxonomy" id="1347788"/>
    <lineage>
        <taxon>Bacteria</taxon>
        <taxon>Bacillati</taxon>
        <taxon>Bacillota</taxon>
        <taxon>Bacilli</taxon>
        <taxon>Bacillales</taxon>
        <taxon>Geomicrobium</taxon>
    </lineage>
</organism>
<dbReference type="EMBL" id="JAFBEC010000008">
    <property type="protein sequence ID" value="MBM7633773.1"/>
    <property type="molecule type" value="Genomic_DNA"/>
</dbReference>
<evidence type="ECO:0000313" key="2">
    <source>
        <dbReference type="EMBL" id="MBM7633773.1"/>
    </source>
</evidence>
<gene>
    <name evidence="2" type="ORF">JOD17_002869</name>
</gene>
<reference evidence="2 3" key="1">
    <citation type="submission" date="2021-01" db="EMBL/GenBank/DDBJ databases">
        <title>Genomic Encyclopedia of Type Strains, Phase IV (KMG-IV): sequencing the most valuable type-strain genomes for metagenomic binning, comparative biology and taxonomic classification.</title>
        <authorList>
            <person name="Goeker M."/>
        </authorList>
    </citation>
    <scope>NUCLEOTIDE SEQUENCE [LARGE SCALE GENOMIC DNA]</scope>
    <source>
        <strain evidence="2 3">DSM 25540</strain>
    </source>
</reference>
<evidence type="ECO:0000313" key="3">
    <source>
        <dbReference type="Proteomes" id="UP000741863"/>
    </source>
</evidence>
<dbReference type="Proteomes" id="UP000741863">
    <property type="component" value="Unassembled WGS sequence"/>
</dbReference>
<sequence length="89" mass="10255">MRLKRGASLLMFGLVLFLSGVLSGHYYAYYQWGEVYHDERVVDEEVLKEKSESMEDQGMNLSERQEQLRQNDSSNFFSDLGKTLGGSPR</sequence>
<proteinExistence type="predicted"/>
<dbReference type="RefSeq" id="WP_204698486.1">
    <property type="nucleotide sequence ID" value="NZ_JAFBEC010000008.1"/>
</dbReference>
<name>A0ABS2PED6_9BACL</name>
<accession>A0ABS2PED6</accession>
<feature type="region of interest" description="Disordered" evidence="1">
    <location>
        <begin position="48"/>
        <end position="89"/>
    </location>
</feature>
<protein>
    <submittedName>
        <fullName evidence="2">Uncharacterized protein</fullName>
    </submittedName>
</protein>